<keyword evidence="6" id="KW-0472">Membrane</keyword>
<keyword evidence="7" id="KW-0998">Cell outer membrane</keyword>
<evidence type="ECO:0000256" key="6">
    <source>
        <dbReference type="ARBA" id="ARBA00023136"/>
    </source>
</evidence>
<evidence type="ECO:0000313" key="9">
    <source>
        <dbReference type="EMBL" id="TNC51824.1"/>
    </source>
</evidence>
<dbReference type="GO" id="GO:1990281">
    <property type="term" value="C:efflux pump complex"/>
    <property type="evidence" value="ECO:0007669"/>
    <property type="project" value="TreeGrafter"/>
</dbReference>
<keyword evidence="4" id="KW-1134">Transmembrane beta strand</keyword>
<comment type="caution">
    <text evidence="9">The sequence shown here is derived from an EMBL/GenBank/DDBJ whole genome shotgun (WGS) entry which is preliminary data.</text>
</comment>
<dbReference type="GO" id="GO:0015288">
    <property type="term" value="F:porin activity"/>
    <property type="evidence" value="ECO:0007669"/>
    <property type="project" value="TreeGrafter"/>
</dbReference>
<evidence type="ECO:0000256" key="7">
    <source>
        <dbReference type="ARBA" id="ARBA00023237"/>
    </source>
</evidence>
<dbReference type="GO" id="GO:0015562">
    <property type="term" value="F:efflux transmembrane transporter activity"/>
    <property type="evidence" value="ECO:0007669"/>
    <property type="project" value="InterPro"/>
</dbReference>
<dbReference type="Gene3D" id="1.20.1600.10">
    <property type="entry name" value="Outer membrane efflux proteins (OEP)"/>
    <property type="match status" value="1"/>
</dbReference>
<dbReference type="NCBIfam" id="TIGR01844">
    <property type="entry name" value="type_I_sec_TolC"/>
    <property type="match status" value="1"/>
</dbReference>
<accession>A0A5C4N1W4</accession>
<dbReference type="AlphaFoldDB" id="A0A5C4N1W4"/>
<dbReference type="InterPro" id="IPR010130">
    <property type="entry name" value="T1SS_OMP_TolC"/>
</dbReference>
<gene>
    <name evidence="9" type="ORF">FHG66_03130</name>
</gene>
<sequence length="463" mass="49161">MRNIIRGALATLVLWTGSVQAETLADALATGYEASGLVDQYRALLRAADEDVAQAVASLRPIVNWTADLSRSLSYAEQTTPFGSSGVNTLNLGRSASLGLSASLTLYDAGGRRLTVEAQKETVLATRESLRNVEQQVLLSIVSAYQEVRRSSAFVSLRENNVRVITQELRAAQDRFEVGEVTRTDVALAEAQLASARSQLVAEQGNLAQAIADYQAAVGQVPRDLAPATPAAIPQSLDEAQAIAQRTHPALLQAQHEVAAAEIGIAQAEAATRPNLSLSAQAEVNQDFEETLGVGLSASGPIYRGGALASQVRQFQARRDAARGDLLETARDIVQAVGNSYASLEVSRSSRGAFVEQVRAAQIAFEGVREEATLGARTTLDVLDAEQDLLDARANVVSAEIDETLASYQLLSAMGLLNVQNLGLNVQTYDPTAYYNLVDDAPSSASEQGRALDRVLEAIGAGN</sequence>
<evidence type="ECO:0000313" key="10">
    <source>
        <dbReference type="Proteomes" id="UP000305887"/>
    </source>
</evidence>
<keyword evidence="10" id="KW-1185">Reference proteome</keyword>
<evidence type="ECO:0000256" key="8">
    <source>
        <dbReference type="SAM" id="SignalP"/>
    </source>
</evidence>
<dbReference type="Pfam" id="PF02321">
    <property type="entry name" value="OEP"/>
    <property type="match status" value="2"/>
</dbReference>
<reference evidence="9 10" key="1">
    <citation type="submission" date="2019-06" db="EMBL/GenBank/DDBJ databases">
        <title>YIM 131921 draft genome.</title>
        <authorList>
            <person name="Jiang L."/>
        </authorList>
    </citation>
    <scope>NUCLEOTIDE SEQUENCE [LARGE SCALE GENOMIC DNA]</scope>
    <source>
        <strain evidence="9 10">YIM 131921</strain>
    </source>
</reference>
<dbReference type="RefSeq" id="WP_139075245.1">
    <property type="nucleotide sequence ID" value="NZ_VDFU01000003.1"/>
</dbReference>
<name>A0A5C4N1W4_9RHOB</name>
<dbReference type="PANTHER" id="PTHR30026">
    <property type="entry name" value="OUTER MEMBRANE PROTEIN TOLC"/>
    <property type="match status" value="1"/>
</dbReference>
<evidence type="ECO:0000256" key="2">
    <source>
        <dbReference type="ARBA" id="ARBA00007613"/>
    </source>
</evidence>
<evidence type="ECO:0000256" key="3">
    <source>
        <dbReference type="ARBA" id="ARBA00022448"/>
    </source>
</evidence>
<dbReference type="Proteomes" id="UP000305887">
    <property type="component" value="Unassembled WGS sequence"/>
</dbReference>
<evidence type="ECO:0000256" key="4">
    <source>
        <dbReference type="ARBA" id="ARBA00022452"/>
    </source>
</evidence>
<evidence type="ECO:0000256" key="5">
    <source>
        <dbReference type="ARBA" id="ARBA00022692"/>
    </source>
</evidence>
<dbReference type="InterPro" id="IPR003423">
    <property type="entry name" value="OMP_efflux"/>
</dbReference>
<dbReference type="InterPro" id="IPR051906">
    <property type="entry name" value="TolC-like"/>
</dbReference>
<dbReference type="PANTHER" id="PTHR30026:SF22">
    <property type="entry name" value="OUTER MEMBRANE EFFLUX PROTEIN"/>
    <property type="match status" value="1"/>
</dbReference>
<keyword evidence="8" id="KW-0732">Signal</keyword>
<comment type="subcellular location">
    <subcellularLocation>
        <location evidence="1">Cell outer membrane</location>
    </subcellularLocation>
</comment>
<organism evidence="9 10">
    <name type="scientific">Rubellimicrobium rubrum</name>
    <dbReference type="NCBI Taxonomy" id="2585369"/>
    <lineage>
        <taxon>Bacteria</taxon>
        <taxon>Pseudomonadati</taxon>
        <taxon>Pseudomonadota</taxon>
        <taxon>Alphaproteobacteria</taxon>
        <taxon>Rhodobacterales</taxon>
        <taxon>Roseobacteraceae</taxon>
        <taxon>Rubellimicrobium</taxon>
    </lineage>
</organism>
<dbReference type="OrthoDB" id="9789368at2"/>
<dbReference type="EMBL" id="VDFU01000003">
    <property type="protein sequence ID" value="TNC51824.1"/>
    <property type="molecule type" value="Genomic_DNA"/>
</dbReference>
<feature type="signal peptide" evidence="8">
    <location>
        <begin position="1"/>
        <end position="21"/>
    </location>
</feature>
<feature type="chain" id="PRO_5022697986" evidence="8">
    <location>
        <begin position="22"/>
        <end position="463"/>
    </location>
</feature>
<dbReference type="SUPFAM" id="SSF56954">
    <property type="entry name" value="Outer membrane efflux proteins (OEP)"/>
    <property type="match status" value="1"/>
</dbReference>
<keyword evidence="5" id="KW-0812">Transmembrane</keyword>
<proteinExistence type="inferred from homology"/>
<dbReference type="GO" id="GO:0009279">
    <property type="term" value="C:cell outer membrane"/>
    <property type="evidence" value="ECO:0007669"/>
    <property type="project" value="UniProtKB-SubCell"/>
</dbReference>
<evidence type="ECO:0000256" key="1">
    <source>
        <dbReference type="ARBA" id="ARBA00004442"/>
    </source>
</evidence>
<keyword evidence="3" id="KW-0813">Transport</keyword>
<protein>
    <submittedName>
        <fullName evidence="9">TolC family outer membrane protein</fullName>
    </submittedName>
</protein>
<comment type="similarity">
    <text evidence="2">Belongs to the outer membrane factor (OMF) (TC 1.B.17) family.</text>
</comment>